<dbReference type="InterPro" id="IPR016156">
    <property type="entry name" value="FAD/NAD-linked_Rdtase_dimer_sf"/>
</dbReference>
<dbReference type="InterPro" id="IPR004099">
    <property type="entry name" value="Pyr_nucl-diS_OxRdtase_dimer"/>
</dbReference>
<evidence type="ECO:0000256" key="4">
    <source>
        <dbReference type="ARBA" id="ARBA00022827"/>
    </source>
</evidence>
<evidence type="ECO:0000259" key="7">
    <source>
        <dbReference type="PROSITE" id="PS50206"/>
    </source>
</evidence>
<dbReference type="PRINTS" id="PR00411">
    <property type="entry name" value="PNDRDTASEI"/>
</dbReference>
<gene>
    <name evidence="8" type="ORF">H9L01_05560</name>
</gene>
<dbReference type="RefSeq" id="WP_187532993.1">
    <property type="nucleotide sequence ID" value="NZ_CBCSHU010000002.1"/>
</dbReference>
<keyword evidence="4" id="KW-0274">FAD</keyword>
<dbReference type="InterPro" id="IPR001763">
    <property type="entry name" value="Rhodanese-like_dom"/>
</dbReference>
<dbReference type="InterPro" id="IPR036873">
    <property type="entry name" value="Rhodanese-like_dom_sf"/>
</dbReference>
<name>A0A7G9RW84_9FIRM</name>
<organism evidence="8 9">
    <name type="scientific">Erysipelothrix inopinata</name>
    <dbReference type="NCBI Taxonomy" id="225084"/>
    <lineage>
        <taxon>Bacteria</taxon>
        <taxon>Bacillati</taxon>
        <taxon>Bacillota</taxon>
        <taxon>Erysipelotrichia</taxon>
        <taxon>Erysipelotrichales</taxon>
        <taxon>Erysipelotrichaceae</taxon>
        <taxon>Erysipelothrix</taxon>
    </lineage>
</organism>
<sequence>MGNNPKRVVVVGGVAGGMSFATRYRRLNQNDHIIVIEKGPYVSFANCGLPYYVSGEIENRSDLIVAQQSMLQDRFQLDIRVNSEVVAIHSDRKTVSVKWEDKVEEVSYDSLILSPGAKPVELDIEGKNNREGIFTLRNIPDVDKIVEYIDEKQPKSAVVIGAGFIGLEMAENLKLRGLTVSVVEKAPHVLPPFDEEMAKFAERELNRNDVRVYTGTSVVRFDGDVAYLEDGTKINANIVIMSVGVVPETKMAQEAGIEVGMRQGIKVDEKYQTSIEDIYAVGDAIIVKNVQTGEDTMIPLASPANRQGRQLADILSGKNKKNKGSLGTAIVRIFDLTFASTGLNERQLKDKDYEVMHLHSNDHAGYFPGATPIDLKVIFDPKTELILGAQAVGKKGVDKRIDILATAIKAGYPVTELQELELTYAPPFGSAKDIVNMAGYVAENILDKTTDTIQWYELENYQNDGAIVVDVRYENERNQGYIEGSIHMVLDNLRCEMNSLPKDKEIIVYCHSAVRSYNAERILKEGGFNVKNLDGSYALYEVAQPERIVR</sequence>
<evidence type="ECO:0000313" key="9">
    <source>
        <dbReference type="Proteomes" id="UP000515928"/>
    </source>
</evidence>
<dbReference type="PANTHER" id="PTHR43429">
    <property type="entry name" value="PYRIDINE NUCLEOTIDE-DISULFIDE OXIDOREDUCTASE DOMAIN-CONTAINING"/>
    <property type="match status" value="1"/>
</dbReference>
<dbReference type="EMBL" id="CP060715">
    <property type="protein sequence ID" value="QNN59859.1"/>
    <property type="molecule type" value="Genomic_DNA"/>
</dbReference>
<dbReference type="PRINTS" id="PR00368">
    <property type="entry name" value="FADPNR"/>
</dbReference>
<dbReference type="Pfam" id="PF02852">
    <property type="entry name" value="Pyr_redox_dim"/>
    <property type="match status" value="1"/>
</dbReference>
<comment type="similarity">
    <text evidence="2">Belongs to the class-III pyridine nucleotide-disulfide oxidoreductase family.</text>
</comment>
<proteinExistence type="inferred from homology"/>
<dbReference type="GO" id="GO:0016491">
    <property type="term" value="F:oxidoreductase activity"/>
    <property type="evidence" value="ECO:0007669"/>
    <property type="project" value="UniProtKB-KW"/>
</dbReference>
<evidence type="ECO:0000256" key="2">
    <source>
        <dbReference type="ARBA" id="ARBA00009130"/>
    </source>
</evidence>
<accession>A0A7G9RW84</accession>
<dbReference type="Pfam" id="PF00581">
    <property type="entry name" value="Rhodanese"/>
    <property type="match status" value="1"/>
</dbReference>
<feature type="domain" description="Rhodanese" evidence="7">
    <location>
        <begin position="462"/>
        <end position="549"/>
    </location>
</feature>
<keyword evidence="3" id="KW-0285">Flavoprotein</keyword>
<dbReference type="SMART" id="SM00450">
    <property type="entry name" value="RHOD"/>
    <property type="match status" value="1"/>
</dbReference>
<dbReference type="Gene3D" id="3.40.250.10">
    <property type="entry name" value="Rhodanese-like domain"/>
    <property type="match status" value="1"/>
</dbReference>
<evidence type="ECO:0000256" key="6">
    <source>
        <dbReference type="ARBA" id="ARBA00023284"/>
    </source>
</evidence>
<dbReference type="InterPro" id="IPR023753">
    <property type="entry name" value="FAD/NAD-binding_dom"/>
</dbReference>
<evidence type="ECO:0000256" key="1">
    <source>
        <dbReference type="ARBA" id="ARBA00001974"/>
    </source>
</evidence>
<keyword evidence="6" id="KW-0676">Redox-active center</keyword>
<keyword evidence="9" id="KW-1185">Reference proteome</keyword>
<dbReference type="KEGG" id="eio:H9L01_05560"/>
<dbReference type="PANTHER" id="PTHR43429:SF1">
    <property type="entry name" value="NAD(P)H SULFUR OXIDOREDUCTASE (COA-DEPENDENT)"/>
    <property type="match status" value="1"/>
</dbReference>
<evidence type="ECO:0000256" key="3">
    <source>
        <dbReference type="ARBA" id="ARBA00022630"/>
    </source>
</evidence>
<protein>
    <submittedName>
        <fullName evidence="8">FAD-dependent oxidoreductase</fullName>
    </submittedName>
</protein>
<dbReference type="SUPFAM" id="SSF52821">
    <property type="entry name" value="Rhodanese/Cell cycle control phosphatase"/>
    <property type="match status" value="1"/>
</dbReference>
<evidence type="ECO:0000313" key="8">
    <source>
        <dbReference type="EMBL" id="QNN59859.1"/>
    </source>
</evidence>
<dbReference type="AlphaFoldDB" id="A0A7G9RW84"/>
<keyword evidence="5" id="KW-0560">Oxidoreductase</keyword>
<evidence type="ECO:0000256" key="5">
    <source>
        <dbReference type="ARBA" id="ARBA00023002"/>
    </source>
</evidence>
<dbReference type="InterPro" id="IPR050260">
    <property type="entry name" value="FAD-bd_OxRdtase"/>
</dbReference>
<dbReference type="Proteomes" id="UP000515928">
    <property type="component" value="Chromosome"/>
</dbReference>
<dbReference type="PROSITE" id="PS50206">
    <property type="entry name" value="RHODANESE_3"/>
    <property type="match status" value="1"/>
</dbReference>
<dbReference type="Gene3D" id="3.50.50.60">
    <property type="entry name" value="FAD/NAD(P)-binding domain"/>
    <property type="match status" value="2"/>
</dbReference>
<dbReference type="InterPro" id="IPR036188">
    <property type="entry name" value="FAD/NAD-bd_sf"/>
</dbReference>
<reference evidence="8 9" key="1">
    <citation type="submission" date="2020-08" db="EMBL/GenBank/DDBJ databases">
        <title>Genome sequence of Erysipelothrix inopinata DSM 15511T.</title>
        <authorList>
            <person name="Hyun D.-W."/>
            <person name="Bae J.-W."/>
        </authorList>
    </citation>
    <scope>NUCLEOTIDE SEQUENCE [LARGE SCALE GENOMIC DNA]</scope>
    <source>
        <strain evidence="8 9">DSM 15511</strain>
    </source>
</reference>
<comment type="cofactor">
    <cofactor evidence="1">
        <name>FAD</name>
        <dbReference type="ChEBI" id="CHEBI:57692"/>
    </cofactor>
</comment>
<dbReference type="SUPFAM" id="SSF55424">
    <property type="entry name" value="FAD/NAD-linked reductases, dimerisation (C-terminal) domain"/>
    <property type="match status" value="1"/>
</dbReference>
<dbReference type="SUPFAM" id="SSF51905">
    <property type="entry name" value="FAD/NAD(P)-binding domain"/>
    <property type="match status" value="1"/>
</dbReference>
<dbReference type="Pfam" id="PF07992">
    <property type="entry name" value="Pyr_redox_2"/>
    <property type="match status" value="1"/>
</dbReference>